<dbReference type="InterPro" id="IPR050602">
    <property type="entry name" value="Malonyl-ACP_OMT"/>
</dbReference>
<dbReference type="AlphaFoldDB" id="A0A1Y0EGT6"/>
<dbReference type="Gene3D" id="3.40.50.150">
    <property type="entry name" value="Vaccinia Virus protein VP39"/>
    <property type="match status" value="1"/>
</dbReference>
<dbReference type="PANTHER" id="PTHR13090:SF1">
    <property type="entry name" value="ARGININE-HYDROXYLASE NDUFAF5, MITOCHONDRIAL"/>
    <property type="match status" value="1"/>
</dbReference>
<keyword evidence="1 3" id="KW-0489">Methyltransferase</keyword>
<dbReference type="RefSeq" id="WP_087211438.1">
    <property type="nucleotide sequence ID" value="NZ_CP021431.1"/>
</dbReference>
<reference evidence="3 4" key="1">
    <citation type="submission" date="2017-05" db="EMBL/GenBank/DDBJ databases">
        <title>Genome Sequence of Loktanella vestfoldensis Strain SMR4r Isolated from a Culture of the Diatom Skeletonema marinoi.</title>
        <authorList>
            <person name="Topel M."/>
            <person name="Pinder M.I.M."/>
            <person name="Johansson O.N."/>
            <person name="Kourtchenko O."/>
            <person name="Godhe A."/>
            <person name="Clarke A.K."/>
        </authorList>
    </citation>
    <scope>NUCLEOTIDE SEQUENCE [LARGE SCALE GENOMIC DNA]</scope>
    <source>
        <strain evidence="3 4">SMR4r</strain>
    </source>
</reference>
<dbReference type="STRING" id="1122181.GCA_000382265_01000"/>
<evidence type="ECO:0000256" key="1">
    <source>
        <dbReference type="ARBA" id="ARBA00022603"/>
    </source>
</evidence>
<keyword evidence="4" id="KW-1185">Reference proteome</keyword>
<evidence type="ECO:0000313" key="4">
    <source>
        <dbReference type="Proteomes" id="UP000195273"/>
    </source>
</evidence>
<sequence length="278" mass="30568">MGDMTMPPPLVDRTALTRHRARALPDHLFLHQIIADEIQERLIEVNRSFRSIAIVTGFPDFWRARYPQAVIVADDDLLALTPGAHDLVLHVMALHWANDPVGQLVQCRHALQPDGLLLAACLGGQTLHELRIALAEAETAVTGGLSPRVAPMGEIRDLGALLQRAGLALPVADGAKTTVSYANMFHLMHDLRKMGETNALTQRLRSMTRRKVLTQAASIYAQHYRNPANRVDATFEIIMLTGWAPADSQPQPLRPGSAKSRLADALGAKEIQLDRSKD</sequence>
<dbReference type="GO" id="GO:0032259">
    <property type="term" value="P:methylation"/>
    <property type="evidence" value="ECO:0007669"/>
    <property type="project" value="UniProtKB-KW"/>
</dbReference>
<dbReference type="PANTHER" id="PTHR13090">
    <property type="entry name" value="ARGININE-HYDROXYLASE NDUFAF5, MITOCHONDRIAL"/>
    <property type="match status" value="1"/>
</dbReference>
<protein>
    <submittedName>
        <fullName evidence="3">BioC: malonyl-acyl carrier protein O-methyltransferase BioC</fullName>
    </submittedName>
</protein>
<dbReference type="EMBL" id="CP021431">
    <property type="protein sequence ID" value="ARU02815.1"/>
    <property type="molecule type" value="Genomic_DNA"/>
</dbReference>
<name>A0A1Y0EGT6_9RHOB</name>
<organism evidence="3 4">
    <name type="scientific">Yoonia vestfoldensis</name>
    <dbReference type="NCBI Taxonomy" id="245188"/>
    <lineage>
        <taxon>Bacteria</taxon>
        <taxon>Pseudomonadati</taxon>
        <taxon>Pseudomonadota</taxon>
        <taxon>Alphaproteobacteria</taxon>
        <taxon>Rhodobacterales</taxon>
        <taxon>Paracoccaceae</taxon>
        <taxon>Yoonia</taxon>
    </lineage>
</organism>
<dbReference type="SUPFAM" id="SSF53335">
    <property type="entry name" value="S-adenosyl-L-methionine-dependent methyltransferases"/>
    <property type="match status" value="1"/>
</dbReference>
<dbReference type="Proteomes" id="UP000195273">
    <property type="component" value="Chromosome"/>
</dbReference>
<proteinExistence type="predicted"/>
<evidence type="ECO:0000313" key="3">
    <source>
        <dbReference type="EMBL" id="ARU02815.1"/>
    </source>
</evidence>
<dbReference type="InterPro" id="IPR029063">
    <property type="entry name" value="SAM-dependent_MTases_sf"/>
</dbReference>
<dbReference type="OrthoDB" id="9793723at2"/>
<evidence type="ECO:0000256" key="2">
    <source>
        <dbReference type="ARBA" id="ARBA00022679"/>
    </source>
</evidence>
<dbReference type="KEGG" id="lvs:LOKVESSMR4R_03546"/>
<accession>A0A1Y0EGT6</accession>
<dbReference type="GO" id="GO:0008168">
    <property type="term" value="F:methyltransferase activity"/>
    <property type="evidence" value="ECO:0007669"/>
    <property type="project" value="UniProtKB-KW"/>
</dbReference>
<keyword evidence="2 3" id="KW-0808">Transferase</keyword>
<gene>
    <name evidence="3" type="ORF">LOKVESSMR4R_03546</name>
</gene>